<protein>
    <submittedName>
        <fullName evidence="3">Uncharacterized protein</fullName>
    </submittedName>
</protein>
<organism evidence="3">
    <name type="scientific">uncultured Caudovirales phage</name>
    <dbReference type="NCBI Taxonomy" id="2100421"/>
    <lineage>
        <taxon>Viruses</taxon>
        <taxon>Duplodnaviria</taxon>
        <taxon>Heunggongvirae</taxon>
        <taxon>Uroviricota</taxon>
        <taxon>Caudoviricetes</taxon>
        <taxon>Peduoviridae</taxon>
        <taxon>Maltschvirus</taxon>
        <taxon>Maltschvirus maltsch</taxon>
    </lineage>
</organism>
<evidence type="ECO:0000313" key="3">
    <source>
        <dbReference type="EMBL" id="CAB4188247.1"/>
    </source>
</evidence>
<evidence type="ECO:0000313" key="1">
    <source>
        <dbReference type="EMBL" id="CAB4148997.1"/>
    </source>
</evidence>
<evidence type="ECO:0000313" key="2">
    <source>
        <dbReference type="EMBL" id="CAB4179213.1"/>
    </source>
</evidence>
<gene>
    <name evidence="2" type="ORF">UFOVP1027_47</name>
    <name evidence="3" type="ORF">UFOVP1182_13</name>
    <name evidence="4" type="ORF">UFOVP1632_29</name>
    <name evidence="1" type="ORF">UFOVP530_47</name>
</gene>
<dbReference type="EMBL" id="LR797121">
    <property type="protein sequence ID" value="CAB4188247.1"/>
    <property type="molecule type" value="Genomic_DNA"/>
</dbReference>
<sequence length="66" mass="7748">MNDLLKFQAEQILALQTRNAYLENELIQAKNILQDIINDWEVIEPTTNVLDTMFDNPMEQLDNLLK</sequence>
<accession>A0A6J5R056</accession>
<dbReference type="EMBL" id="LR796974">
    <property type="protein sequence ID" value="CAB4179213.1"/>
    <property type="molecule type" value="Genomic_DNA"/>
</dbReference>
<reference evidence="3" key="1">
    <citation type="submission" date="2020-05" db="EMBL/GenBank/DDBJ databases">
        <authorList>
            <person name="Chiriac C."/>
            <person name="Salcher M."/>
            <person name="Ghai R."/>
            <person name="Kavagutti S V."/>
        </authorList>
    </citation>
    <scope>NUCLEOTIDE SEQUENCE</scope>
</reference>
<name>A0A6J5R056_9CAUD</name>
<dbReference type="EMBL" id="LR796504">
    <property type="protein sequence ID" value="CAB4148997.1"/>
    <property type="molecule type" value="Genomic_DNA"/>
</dbReference>
<evidence type="ECO:0000313" key="4">
    <source>
        <dbReference type="EMBL" id="CAB4220531.1"/>
    </source>
</evidence>
<dbReference type="EMBL" id="LR797498">
    <property type="protein sequence ID" value="CAB4220531.1"/>
    <property type="molecule type" value="Genomic_DNA"/>
</dbReference>
<proteinExistence type="predicted"/>